<evidence type="ECO:0000256" key="1">
    <source>
        <dbReference type="SAM" id="MobiDB-lite"/>
    </source>
</evidence>
<name>A0ABS8W3T1_DATST</name>
<feature type="compositionally biased region" description="Basic and acidic residues" evidence="1">
    <location>
        <begin position="11"/>
        <end position="22"/>
    </location>
</feature>
<protein>
    <submittedName>
        <fullName evidence="2">Uncharacterized protein</fullName>
    </submittedName>
</protein>
<dbReference type="Proteomes" id="UP000823775">
    <property type="component" value="Unassembled WGS sequence"/>
</dbReference>
<reference evidence="2 3" key="1">
    <citation type="journal article" date="2021" name="BMC Genomics">
        <title>Datura genome reveals duplications of psychoactive alkaloid biosynthetic genes and high mutation rate following tissue culture.</title>
        <authorList>
            <person name="Rajewski A."/>
            <person name="Carter-House D."/>
            <person name="Stajich J."/>
            <person name="Litt A."/>
        </authorList>
    </citation>
    <scope>NUCLEOTIDE SEQUENCE [LARGE SCALE GENOMIC DNA]</scope>
    <source>
        <strain evidence="2">AR-01</strain>
    </source>
</reference>
<proteinExistence type="predicted"/>
<evidence type="ECO:0000313" key="2">
    <source>
        <dbReference type="EMBL" id="MCE2056023.1"/>
    </source>
</evidence>
<sequence>MESTGMRIKRSRDISGSKERSKTTTSIPLLRPTTFPAFAAPSIAFCADPAPALPDLNEIPVGLSPAEIAQLHRETEENAAQCGRLLQEICGQAKICPSRQERRANSRSKN</sequence>
<organism evidence="2 3">
    <name type="scientific">Datura stramonium</name>
    <name type="common">Jimsonweed</name>
    <name type="synonym">Common thornapple</name>
    <dbReference type="NCBI Taxonomy" id="4076"/>
    <lineage>
        <taxon>Eukaryota</taxon>
        <taxon>Viridiplantae</taxon>
        <taxon>Streptophyta</taxon>
        <taxon>Embryophyta</taxon>
        <taxon>Tracheophyta</taxon>
        <taxon>Spermatophyta</taxon>
        <taxon>Magnoliopsida</taxon>
        <taxon>eudicotyledons</taxon>
        <taxon>Gunneridae</taxon>
        <taxon>Pentapetalae</taxon>
        <taxon>asterids</taxon>
        <taxon>lamiids</taxon>
        <taxon>Solanales</taxon>
        <taxon>Solanaceae</taxon>
        <taxon>Solanoideae</taxon>
        <taxon>Datureae</taxon>
        <taxon>Datura</taxon>
    </lineage>
</organism>
<feature type="region of interest" description="Disordered" evidence="1">
    <location>
        <begin position="1"/>
        <end position="29"/>
    </location>
</feature>
<keyword evidence="3" id="KW-1185">Reference proteome</keyword>
<evidence type="ECO:0000313" key="3">
    <source>
        <dbReference type="Proteomes" id="UP000823775"/>
    </source>
</evidence>
<comment type="caution">
    <text evidence="2">The sequence shown here is derived from an EMBL/GenBank/DDBJ whole genome shotgun (WGS) entry which is preliminary data.</text>
</comment>
<accession>A0ABS8W3T1</accession>
<gene>
    <name evidence="2" type="ORF">HAX54_043931</name>
</gene>
<dbReference type="EMBL" id="JACEIK010006637">
    <property type="protein sequence ID" value="MCE2056023.1"/>
    <property type="molecule type" value="Genomic_DNA"/>
</dbReference>